<dbReference type="PROSITE" id="PS50048">
    <property type="entry name" value="ZN2_CY6_FUNGAL_2"/>
    <property type="match status" value="1"/>
</dbReference>
<dbReference type="AlphaFoldDB" id="A0A0D2C9G7"/>
<dbReference type="Pfam" id="PF00172">
    <property type="entry name" value="Zn_clus"/>
    <property type="match status" value="1"/>
</dbReference>
<dbReference type="OrthoDB" id="4937900at2759"/>
<evidence type="ECO:0000256" key="6">
    <source>
        <dbReference type="SAM" id="MobiDB-lite"/>
    </source>
</evidence>
<name>A0A0D2C9G7_9EURO</name>
<dbReference type="GO" id="GO:0005634">
    <property type="term" value="C:nucleus"/>
    <property type="evidence" value="ECO:0007669"/>
    <property type="project" value="UniProtKB-SubCell"/>
</dbReference>
<protein>
    <recommendedName>
        <fullName evidence="7">Zn(2)-C6 fungal-type domain-containing protein</fullName>
    </recommendedName>
</protein>
<gene>
    <name evidence="8" type="ORF">PV05_01689</name>
</gene>
<dbReference type="Proteomes" id="UP000054342">
    <property type="component" value="Unassembled WGS sequence"/>
</dbReference>
<dbReference type="GO" id="GO:0003677">
    <property type="term" value="F:DNA binding"/>
    <property type="evidence" value="ECO:0007669"/>
    <property type="project" value="UniProtKB-KW"/>
</dbReference>
<keyword evidence="3" id="KW-0238">DNA-binding</keyword>
<dbReference type="GO" id="GO:0000981">
    <property type="term" value="F:DNA-binding transcription factor activity, RNA polymerase II-specific"/>
    <property type="evidence" value="ECO:0007669"/>
    <property type="project" value="InterPro"/>
</dbReference>
<dbReference type="STRING" id="348802.A0A0D2C9G7"/>
<sequence>MDSIKPQRQPRPPPKLRTKTGCHKCRERRKKCDEKKPRCGACSKLNLHCSFAESSRRLSITESPPPSAQYISPASTVTLADLPLPSPCCTTVSLRSAALNNERDWHVFQYASARFIPLLTTPDATSEFRDVSFVFAIGFEEPWVMHAALAPAALHASCASLMPKEDAIVYTQSALQGLRQAIQDSRHLTHRTETFLAASLFLGVFEDFYSTPTSQSLTHYKAIAQVLEAQTASIPRLDIGQLSVFQRTLLDSVLYHFSTRLIFEQDVDATCKSFPSRTIAMYIEALESGSQGPQRVLSILPVLGLAPPSLFLLIYHMTWLSRQLPFDHRSNHCALALQCSGELDELLRMNPVLRFDDAEVLGDDQEATLSNTEIAAKLYFLATKVFILKILYPDRTHTTSPQVYTTLQQGYELLKRYDANAACGQFICWTILILGCTACPVSHAEARGPFHDAIEARLRLDMRKLIQRQLLHLWKTSYSGYVRRTAGVLEKIWNLPDFLLKTSTDGDGDSGIDYDGLNALIFKHGLGQALVAQDPD</sequence>
<dbReference type="GeneID" id="25323597"/>
<dbReference type="HOGENOM" id="CLU_023417_0_0_1"/>
<accession>A0A0D2C9G7</accession>
<dbReference type="InterPro" id="IPR021858">
    <property type="entry name" value="Fun_TF"/>
</dbReference>
<evidence type="ECO:0000256" key="2">
    <source>
        <dbReference type="ARBA" id="ARBA00023015"/>
    </source>
</evidence>
<evidence type="ECO:0000256" key="5">
    <source>
        <dbReference type="ARBA" id="ARBA00023242"/>
    </source>
</evidence>
<dbReference type="EMBL" id="KN847317">
    <property type="protein sequence ID" value="KIW61586.1"/>
    <property type="molecule type" value="Genomic_DNA"/>
</dbReference>
<evidence type="ECO:0000313" key="9">
    <source>
        <dbReference type="Proteomes" id="UP000054342"/>
    </source>
</evidence>
<keyword evidence="4" id="KW-0804">Transcription</keyword>
<dbReference type="CDD" id="cd00067">
    <property type="entry name" value="GAL4"/>
    <property type="match status" value="1"/>
</dbReference>
<dbReference type="PANTHER" id="PTHR37534">
    <property type="entry name" value="TRANSCRIPTIONAL ACTIVATOR PROTEIN UGA3"/>
    <property type="match status" value="1"/>
</dbReference>
<evidence type="ECO:0000256" key="3">
    <source>
        <dbReference type="ARBA" id="ARBA00023125"/>
    </source>
</evidence>
<comment type="subcellular location">
    <subcellularLocation>
        <location evidence="1">Nucleus</location>
    </subcellularLocation>
</comment>
<dbReference type="RefSeq" id="XP_013322170.1">
    <property type="nucleotide sequence ID" value="XM_013466716.1"/>
</dbReference>
<dbReference type="PANTHER" id="PTHR37534:SF46">
    <property type="entry name" value="ZN(II)2CYS6 TRANSCRIPTION FACTOR (EUROFUNG)"/>
    <property type="match status" value="1"/>
</dbReference>
<feature type="region of interest" description="Disordered" evidence="6">
    <location>
        <begin position="1"/>
        <end position="20"/>
    </location>
</feature>
<dbReference type="PROSITE" id="PS00463">
    <property type="entry name" value="ZN2_CY6_FUNGAL_1"/>
    <property type="match status" value="1"/>
</dbReference>
<dbReference type="SMART" id="SM00066">
    <property type="entry name" value="GAL4"/>
    <property type="match status" value="1"/>
</dbReference>
<organism evidence="8 9">
    <name type="scientific">Exophiala xenobiotica</name>
    <dbReference type="NCBI Taxonomy" id="348802"/>
    <lineage>
        <taxon>Eukaryota</taxon>
        <taxon>Fungi</taxon>
        <taxon>Dikarya</taxon>
        <taxon>Ascomycota</taxon>
        <taxon>Pezizomycotina</taxon>
        <taxon>Eurotiomycetes</taxon>
        <taxon>Chaetothyriomycetidae</taxon>
        <taxon>Chaetothyriales</taxon>
        <taxon>Herpotrichiellaceae</taxon>
        <taxon>Exophiala</taxon>
    </lineage>
</organism>
<keyword evidence="2" id="KW-0805">Transcription regulation</keyword>
<dbReference type="GO" id="GO:0008270">
    <property type="term" value="F:zinc ion binding"/>
    <property type="evidence" value="ECO:0007669"/>
    <property type="project" value="InterPro"/>
</dbReference>
<dbReference type="InterPro" id="IPR036864">
    <property type="entry name" value="Zn2-C6_fun-type_DNA-bd_sf"/>
</dbReference>
<evidence type="ECO:0000256" key="4">
    <source>
        <dbReference type="ARBA" id="ARBA00023163"/>
    </source>
</evidence>
<evidence type="ECO:0000256" key="1">
    <source>
        <dbReference type="ARBA" id="ARBA00004123"/>
    </source>
</evidence>
<dbReference type="Gene3D" id="4.10.240.10">
    <property type="entry name" value="Zn(2)-C6 fungal-type DNA-binding domain"/>
    <property type="match status" value="1"/>
</dbReference>
<dbReference type="InterPro" id="IPR001138">
    <property type="entry name" value="Zn2Cys6_DnaBD"/>
</dbReference>
<dbReference type="SUPFAM" id="SSF57701">
    <property type="entry name" value="Zn2/Cys6 DNA-binding domain"/>
    <property type="match status" value="1"/>
</dbReference>
<reference evidence="8 9" key="1">
    <citation type="submission" date="2015-01" db="EMBL/GenBank/DDBJ databases">
        <title>The Genome Sequence of Exophiala xenobiotica CBS118157.</title>
        <authorList>
            <consortium name="The Broad Institute Genomics Platform"/>
            <person name="Cuomo C."/>
            <person name="de Hoog S."/>
            <person name="Gorbushina A."/>
            <person name="Stielow B."/>
            <person name="Teixiera M."/>
            <person name="Abouelleil A."/>
            <person name="Chapman S.B."/>
            <person name="Priest M."/>
            <person name="Young S.K."/>
            <person name="Wortman J."/>
            <person name="Nusbaum C."/>
            <person name="Birren B."/>
        </authorList>
    </citation>
    <scope>NUCLEOTIDE SEQUENCE [LARGE SCALE GENOMIC DNA]</scope>
    <source>
        <strain evidence="8 9">CBS 118157</strain>
    </source>
</reference>
<feature type="domain" description="Zn(2)-C6 fungal-type" evidence="7">
    <location>
        <begin position="21"/>
        <end position="51"/>
    </location>
</feature>
<dbReference type="Pfam" id="PF11951">
    <property type="entry name" value="Fungal_trans_2"/>
    <property type="match status" value="1"/>
</dbReference>
<evidence type="ECO:0000259" key="7">
    <source>
        <dbReference type="PROSITE" id="PS50048"/>
    </source>
</evidence>
<keyword evidence="5" id="KW-0539">Nucleus</keyword>
<evidence type="ECO:0000313" key="8">
    <source>
        <dbReference type="EMBL" id="KIW61586.1"/>
    </source>
</evidence>
<keyword evidence="9" id="KW-1185">Reference proteome</keyword>
<proteinExistence type="predicted"/>